<proteinExistence type="predicted"/>
<evidence type="ECO:0000313" key="2">
    <source>
        <dbReference type="EMBL" id="MBT8591997.1"/>
    </source>
</evidence>
<gene>
    <name evidence="2" type="ORF">G6693_08675</name>
    <name evidence="1" type="ORF">Pas1_02540</name>
</gene>
<reference evidence="3" key="1">
    <citation type="submission" date="2018-06" db="EMBL/GenBank/DDBJ databases">
        <title>Description of a new Polynucleobacter species.</title>
        <authorList>
            <person name="Hahn M.W."/>
        </authorList>
    </citation>
    <scope>NUCLEOTIDE SEQUENCE [LARGE SCALE GENOMIC DNA]</scope>
    <source>
        <strain evidence="3">MG-25-Pas1-D2</strain>
    </source>
</reference>
<evidence type="ECO:0000313" key="3">
    <source>
        <dbReference type="Proteomes" id="UP000248592"/>
    </source>
</evidence>
<dbReference type="SUPFAM" id="SSF53790">
    <property type="entry name" value="Tetrapyrrole methylase"/>
    <property type="match status" value="1"/>
</dbReference>
<protein>
    <submittedName>
        <fullName evidence="1">SAM-dependent methyltransferase</fullName>
    </submittedName>
</protein>
<name>A0A2Z4JSU5_9BURK</name>
<dbReference type="InterPro" id="IPR008189">
    <property type="entry name" value="rRNA_ssu_MeTfrase_I"/>
</dbReference>
<organism evidence="1 3">
    <name type="scientific">Polynucleobacter paneuropaeus</name>
    <dbReference type="NCBI Taxonomy" id="2527775"/>
    <lineage>
        <taxon>Bacteria</taxon>
        <taxon>Pseudomonadati</taxon>
        <taxon>Pseudomonadota</taxon>
        <taxon>Betaproteobacteria</taxon>
        <taxon>Burkholderiales</taxon>
        <taxon>Burkholderiaceae</taxon>
        <taxon>Polynucleobacter</taxon>
    </lineage>
</organism>
<dbReference type="Proteomes" id="UP000762271">
    <property type="component" value="Unassembled WGS sequence"/>
</dbReference>
<keyword evidence="1" id="KW-0489">Methyltransferase</keyword>
<dbReference type="GO" id="GO:0032259">
    <property type="term" value="P:methylation"/>
    <property type="evidence" value="ECO:0007669"/>
    <property type="project" value="UniProtKB-KW"/>
</dbReference>
<dbReference type="Gene3D" id="3.30.950.10">
    <property type="entry name" value="Methyltransferase, Cobalt-precorrin-4 Transmethylase, Domain 2"/>
    <property type="match status" value="1"/>
</dbReference>
<dbReference type="PANTHER" id="PTHR46111:SF2">
    <property type="entry name" value="SAM-DEPENDENT METHYLTRANSFERASE"/>
    <property type="match status" value="1"/>
</dbReference>
<dbReference type="Gene3D" id="3.40.1010.10">
    <property type="entry name" value="Cobalt-precorrin-4 Transmethylase, Domain 1"/>
    <property type="match status" value="1"/>
</dbReference>
<dbReference type="PANTHER" id="PTHR46111">
    <property type="entry name" value="RIBOSOMAL RNA SMALL SUBUNIT METHYLTRANSFERASE I"/>
    <property type="match status" value="1"/>
</dbReference>
<accession>A0A2Z4JSU5</accession>
<dbReference type="InterPro" id="IPR014777">
    <property type="entry name" value="4pyrrole_Mease_sub1"/>
</dbReference>
<keyword evidence="1" id="KW-0808">Transferase</keyword>
<reference evidence="2" key="3">
    <citation type="journal article" date="2021" name="Genome Biol. Evol.">
        <title>Continental-Scale Gene Flow Prevents Allopatric Divergence of Pelagic Freshwater Bacteria.</title>
        <authorList>
            <person name="Hoetzinger M."/>
            <person name="Pitt A."/>
            <person name="Huemer A."/>
            <person name="Hahn M.W."/>
        </authorList>
    </citation>
    <scope>NUCLEOTIDE SEQUENCE</scope>
    <source>
        <strain evidence="2">AP-YLGG-20-G6</strain>
    </source>
</reference>
<sequence>MSSSLGTLYLVPNTLGDQARQAQLAWVLPSETIGQAAKLQHWIVEEAKTARALLKAIETVTPLVCPIQEMQMSEWRGAARNAKYGAEIKAADLLKPLLAGKDMGLMSEAGVPGVADPGAELVLAAHQLGAKVKPLVGPSSLLLGLMASGLNGQRFAFQGYLPHDNQERVSKLKQLELESRKLQQTQLWIETPYRNTVMVMACLSNLSPQTKLCIGIDLTLPTEAISTLSISEWRKRYPNEAACASLQNRPAVFLILA</sequence>
<dbReference type="Proteomes" id="UP000248592">
    <property type="component" value="Chromosome"/>
</dbReference>
<evidence type="ECO:0000313" key="1">
    <source>
        <dbReference type="EMBL" id="AWW49352.1"/>
    </source>
</evidence>
<dbReference type="EMBL" id="JAANGI010000001">
    <property type="protein sequence ID" value="MBT8591997.1"/>
    <property type="molecule type" value="Genomic_DNA"/>
</dbReference>
<reference evidence="1" key="2">
    <citation type="journal article" date="2019" name="Int. J. Syst. Evol. Microbiol.">
        <title>Polynucleobacter paneuropaeus sp. nov., characterized by six strains isolated from freshwater lakes located along a 3000 km north-south cross-section across Europe.</title>
        <authorList>
            <person name="Hoetzinger M."/>
            <person name="Schmidt J."/>
            <person name="Pitt A."/>
            <person name="Koll U."/>
            <person name="Lang E."/>
            <person name="Hahn M.W."/>
        </authorList>
    </citation>
    <scope>NUCLEOTIDE SEQUENCE</scope>
    <source>
        <strain evidence="1">MG-25-Pas1-D2</strain>
    </source>
</reference>
<dbReference type="InterPro" id="IPR014776">
    <property type="entry name" value="4pyrrole_Mease_sub2"/>
</dbReference>
<dbReference type="CDD" id="cd11649">
    <property type="entry name" value="RsmI_like"/>
    <property type="match status" value="1"/>
</dbReference>
<dbReference type="RefSeq" id="WP_112209536.1">
    <property type="nucleotide sequence ID" value="NZ_CBCSBS010000001.1"/>
</dbReference>
<dbReference type="EMBL" id="CP030085">
    <property type="protein sequence ID" value="AWW49352.1"/>
    <property type="molecule type" value="Genomic_DNA"/>
</dbReference>
<dbReference type="AlphaFoldDB" id="A0A2Z4JSU5"/>
<dbReference type="GO" id="GO:0008168">
    <property type="term" value="F:methyltransferase activity"/>
    <property type="evidence" value="ECO:0007669"/>
    <property type="project" value="UniProtKB-KW"/>
</dbReference>
<dbReference type="InterPro" id="IPR035996">
    <property type="entry name" value="4pyrrol_Methylase_sf"/>
</dbReference>